<reference evidence="2" key="2">
    <citation type="submission" date="2016-06" db="EMBL/GenBank/DDBJ databases">
        <title>The genome of a short-lived fish provides insights into sex chromosome evolution and the genetic control of aging.</title>
        <authorList>
            <person name="Reichwald K."/>
            <person name="Felder M."/>
            <person name="Petzold A."/>
            <person name="Koch P."/>
            <person name="Groth M."/>
            <person name="Platzer M."/>
        </authorList>
    </citation>
    <scope>NUCLEOTIDE SEQUENCE</scope>
    <source>
        <tissue evidence="2">Brain</tissue>
    </source>
</reference>
<organism evidence="2">
    <name type="scientific">Iconisemion striatum</name>
    <dbReference type="NCBI Taxonomy" id="60296"/>
    <lineage>
        <taxon>Eukaryota</taxon>
        <taxon>Metazoa</taxon>
        <taxon>Chordata</taxon>
        <taxon>Craniata</taxon>
        <taxon>Vertebrata</taxon>
        <taxon>Euteleostomi</taxon>
        <taxon>Actinopterygii</taxon>
        <taxon>Neopterygii</taxon>
        <taxon>Teleostei</taxon>
        <taxon>Neoteleostei</taxon>
        <taxon>Acanthomorphata</taxon>
        <taxon>Ovalentaria</taxon>
        <taxon>Atherinomorphae</taxon>
        <taxon>Cyprinodontiformes</taxon>
        <taxon>Nothobranchiidae</taxon>
        <taxon>Iconisemion</taxon>
    </lineage>
</organism>
<feature type="region of interest" description="Disordered" evidence="1">
    <location>
        <begin position="1"/>
        <end position="69"/>
    </location>
</feature>
<feature type="compositionally biased region" description="Polar residues" evidence="1">
    <location>
        <begin position="36"/>
        <end position="56"/>
    </location>
</feature>
<name>A0A1A7WMM2_9TELE</name>
<evidence type="ECO:0000313" key="2">
    <source>
        <dbReference type="EMBL" id="SBP07013.1"/>
    </source>
</evidence>
<feature type="non-terminal residue" evidence="2">
    <location>
        <position position="69"/>
    </location>
</feature>
<accession>A0A1A7WMM2</accession>
<protein>
    <submittedName>
        <fullName evidence="2">SH3 domain containing 19</fullName>
    </submittedName>
</protein>
<reference evidence="2" key="1">
    <citation type="submission" date="2016-05" db="EMBL/GenBank/DDBJ databases">
        <authorList>
            <person name="Lavstsen T."/>
            <person name="Jespersen J.S."/>
        </authorList>
    </citation>
    <scope>NUCLEOTIDE SEQUENCE</scope>
    <source>
        <tissue evidence="2">Brain</tissue>
    </source>
</reference>
<dbReference type="AlphaFoldDB" id="A0A1A7WMM2"/>
<proteinExistence type="predicted"/>
<sequence>GNASQSGTPSLPPRRASYRPPVAAKPPPAFRCQSLDDGNQNEPTSQNPQNPFTGSKRQPPVKPLRQSLR</sequence>
<gene>
    <name evidence="2" type="primary">SH3D19</name>
</gene>
<evidence type="ECO:0000256" key="1">
    <source>
        <dbReference type="SAM" id="MobiDB-lite"/>
    </source>
</evidence>
<dbReference type="EMBL" id="HADW01005613">
    <property type="protein sequence ID" value="SBP07013.1"/>
    <property type="molecule type" value="Transcribed_RNA"/>
</dbReference>
<feature type="non-terminal residue" evidence="2">
    <location>
        <position position="1"/>
    </location>
</feature>